<dbReference type="eggNOG" id="COG0456">
    <property type="taxonomic scope" value="Bacteria"/>
</dbReference>
<keyword evidence="2" id="KW-0808">Transferase</keyword>
<dbReference type="CDD" id="cd04301">
    <property type="entry name" value="NAT_SF"/>
    <property type="match status" value="1"/>
</dbReference>
<dbReference type="SUPFAM" id="SSF55729">
    <property type="entry name" value="Acyl-CoA N-acyltransferases (Nat)"/>
    <property type="match status" value="1"/>
</dbReference>
<name>E4T266_PALPW</name>
<dbReference type="GO" id="GO:0016747">
    <property type="term" value="F:acyltransferase activity, transferring groups other than amino-acyl groups"/>
    <property type="evidence" value="ECO:0007669"/>
    <property type="project" value="InterPro"/>
</dbReference>
<dbReference type="Pfam" id="PF00583">
    <property type="entry name" value="Acetyltransf_1"/>
    <property type="match status" value="1"/>
</dbReference>
<dbReference type="STRING" id="694427.Palpr_0654"/>
<dbReference type="RefSeq" id="WP_013444179.1">
    <property type="nucleotide sequence ID" value="NC_014734.1"/>
</dbReference>
<reference evidence="2 3" key="2">
    <citation type="journal article" date="2011" name="Stand. Genomic Sci.">
        <title>Complete genome sequence of Paludibacter propionicigenes type strain (WB4).</title>
        <authorList>
            <person name="Gronow S."/>
            <person name="Munk C."/>
            <person name="Lapidus A."/>
            <person name="Nolan M."/>
            <person name="Lucas S."/>
            <person name="Hammon N."/>
            <person name="Deshpande S."/>
            <person name="Cheng J.F."/>
            <person name="Tapia R."/>
            <person name="Han C."/>
            <person name="Goodwin L."/>
            <person name="Pitluck S."/>
            <person name="Liolios K."/>
            <person name="Ivanova N."/>
            <person name="Mavromatis K."/>
            <person name="Mikhailova N."/>
            <person name="Pati A."/>
            <person name="Chen A."/>
            <person name="Palaniappan K."/>
            <person name="Land M."/>
            <person name="Hauser L."/>
            <person name="Chang Y.J."/>
            <person name="Jeffries C.D."/>
            <person name="Brambilla E."/>
            <person name="Rohde M."/>
            <person name="Goker M."/>
            <person name="Detter J.C."/>
            <person name="Woyke T."/>
            <person name="Bristow J."/>
            <person name="Eisen J.A."/>
            <person name="Markowitz V."/>
            <person name="Hugenholtz P."/>
            <person name="Kyrpides N.C."/>
            <person name="Klenk H.P."/>
        </authorList>
    </citation>
    <scope>NUCLEOTIDE SEQUENCE [LARGE SCALE GENOMIC DNA]</scope>
    <source>
        <strain evidence="3">DSM 17365 / JCM 13257 / WB4</strain>
    </source>
</reference>
<dbReference type="Proteomes" id="UP000008718">
    <property type="component" value="Chromosome"/>
</dbReference>
<dbReference type="AlphaFoldDB" id="E4T266"/>
<accession>E4T266</accession>
<protein>
    <submittedName>
        <fullName evidence="2">GCN5-related N-acetyltransferase</fullName>
    </submittedName>
</protein>
<dbReference type="HOGENOM" id="CLU_115862_2_0_10"/>
<gene>
    <name evidence="2" type="ordered locus">Palpr_0654</name>
</gene>
<organism evidence="2 3">
    <name type="scientific">Paludibacter propionicigenes (strain DSM 17365 / JCM 13257 / WB4)</name>
    <dbReference type="NCBI Taxonomy" id="694427"/>
    <lineage>
        <taxon>Bacteria</taxon>
        <taxon>Pseudomonadati</taxon>
        <taxon>Bacteroidota</taxon>
        <taxon>Bacteroidia</taxon>
        <taxon>Bacteroidales</taxon>
        <taxon>Paludibacteraceae</taxon>
        <taxon>Paludibacter</taxon>
    </lineage>
</organism>
<reference key="1">
    <citation type="submission" date="2010-11" db="EMBL/GenBank/DDBJ databases">
        <title>The complete genome of Paludibacter propionicigenes DSM 17365.</title>
        <authorList>
            <consortium name="US DOE Joint Genome Institute (JGI-PGF)"/>
            <person name="Lucas S."/>
            <person name="Copeland A."/>
            <person name="Lapidus A."/>
            <person name="Bruce D."/>
            <person name="Goodwin L."/>
            <person name="Pitluck S."/>
            <person name="Kyrpides N."/>
            <person name="Mavromatis K."/>
            <person name="Ivanova N."/>
            <person name="Munk A.C."/>
            <person name="Brettin T."/>
            <person name="Detter J.C."/>
            <person name="Han C."/>
            <person name="Tapia R."/>
            <person name="Land M."/>
            <person name="Hauser L."/>
            <person name="Markowitz V."/>
            <person name="Cheng J.-F."/>
            <person name="Hugenholtz P."/>
            <person name="Woyke T."/>
            <person name="Wu D."/>
            <person name="Gronow S."/>
            <person name="Wellnitz S."/>
            <person name="Brambilla E."/>
            <person name="Klenk H.-P."/>
            <person name="Eisen J.A."/>
        </authorList>
    </citation>
    <scope>NUCLEOTIDE SEQUENCE</scope>
    <source>
        <strain>WB4</strain>
    </source>
</reference>
<dbReference type="PROSITE" id="PS51186">
    <property type="entry name" value="GNAT"/>
    <property type="match status" value="1"/>
</dbReference>
<evidence type="ECO:0000259" key="1">
    <source>
        <dbReference type="PROSITE" id="PS51186"/>
    </source>
</evidence>
<dbReference type="KEGG" id="ppn:Palpr_0654"/>
<dbReference type="EMBL" id="CP002345">
    <property type="protein sequence ID" value="ADQ78810.1"/>
    <property type="molecule type" value="Genomic_DNA"/>
</dbReference>
<sequence>MDIDKNMTVHYQVTKEEKDLLWNGIFEYNTTIGPMLDYPPYEPFSILIRDDRNEVVAGILTKIYLKCIFVELLWVNDKHRKSGIGSKLLLDVEKTAKEKGCNFIHLDTFSFQAIDFYKKQGYIIFATIEDYPDDNKRYFLKKYL</sequence>
<dbReference type="InterPro" id="IPR000182">
    <property type="entry name" value="GNAT_dom"/>
</dbReference>
<dbReference type="Gene3D" id="3.40.630.30">
    <property type="match status" value="1"/>
</dbReference>
<dbReference type="OrthoDB" id="9788916at2"/>
<dbReference type="InterPro" id="IPR016181">
    <property type="entry name" value="Acyl_CoA_acyltransferase"/>
</dbReference>
<evidence type="ECO:0000313" key="2">
    <source>
        <dbReference type="EMBL" id="ADQ78810.1"/>
    </source>
</evidence>
<proteinExistence type="predicted"/>
<keyword evidence="3" id="KW-1185">Reference proteome</keyword>
<feature type="domain" description="N-acetyltransferase" evidence="1">
    <location>
        <begin position="8"/>
        <end position="144"/>
    </location>
</feature>
<evidence type="ECO:0000313" key="3">
    <source>
        <dbReference type="Proteomes" id="UP000008718"/>
    </source>
</evidence>